<proteinExistence type="predicted"/>
<evidence type="ECO:0000256" key="3">
    <source>
        <dbReference type="SAM" id="SignalP"/>
    </source>
</evidence>
<evidence type="ECO:0000313" key="5">
    <source>
        <dbReference type="Proteomes" id="UP001497383"/>
    </source>
</evidence>
<sequence>MKFTLLASAFTLSSVLASRGPKDTNKPEVVTVYRTETTQKYGRFNKTPHPTTTTVVVSPSEWTSIRDASIRSSASADDVLRVQIQKRANSTGGGAGGNSTGGGAGGSSSSSRAGVAASGATFGVAGVVALGAALLM</sequence>
<feature type="region of interest" description="Disordered" evidence="1">
    <location>
        <begin position="85"/>
        <end position="113"/>
    </location>
</feature>
<keyword evidence="3" id="KW-0732">Signal</keyword>
<protein>
    <submittedName>
        <fullName evidence="4">Uncharacterized protein</fullName>
    </submittedName>
</protein>
<evidence type="ECO:0000256" key="1">
    <source>
        <dbReference type="SAM" id="MobiDB-lite"/>
    </source>
</evidence>
<reference evidence="4 5" key="1">
    <citation type="submission" date="2024-03" db="EMBL/GenBank/DDBJ databases">
        <authorList>
            <person name="Brejova B."/>
        </authorList>
    </citation>
    <scope>NUCLEOTIDE SEQUENCE [LARGE SCALE GENOMIC DNA]</scope>
    <source>
        <strain evidence="4 5">CBS 14171</strain>
    </source>
</reference>
<feature type="compositionally biased region" description="Gly residues" evidence="1">
    <location>
        <begin position="91"/>
        <end position="106"/>
    </location>
</feature>
<evidence type="ECO:0000256" key="2">
    <source>
        <dbReference type="SAM" id="Phobius"/>
    </source>
</evidence>
<feature type="transmembrane region" description="Helical" evidence="2">
    <location>
        <begin position="115"/>
        <end position="135"/>
    </location>
</feature>
<feature type="signal peptide" evidence="3">
    <location>
        <begin position="1"/>
        <end position="17"/>
    </location>
</feature>
<feature type="chain" id="PRO_5045941518" evidence="3">
    <location>
        <begin position="18"/>
        <end position="136"/>
    </location>
</feature>
<keyword evidence="2" id="KW-0472">Membrane</keyword>
<dbReference type="Proteomes" id="UP001497383">
    <property type="component" value="Chromosome 7"/>
</dbReference>
<dbReference type="RefSeq" id="XP_066832534.1">
    <property type="nucleotide sequence ID" value="XM_066975945.1"/>
</dbReference>
<name>A0ABP0ZWE2_9ASCO</name>
<evidence type="ECO:0000313" key="4">
    <source>
        <dbReference type="EMBL" id="CAK9441728.1"/>
    </source>
</evidence>
<keyword evidence="2" id="KW-0812">Transmembrane</keyword>
<accession>A0ABP0ZWE2</accession>
<gene>
    <name evidence="4" type="ORF">LODBEIA_P55960</name>
</gene>
<dbReference type="EMBL" id="OZ022411">
    <property type="protein sequence ID" value="CAK9441728.1"/>
    <property type="molecule type" value="Genomic_DNA"/>
</dbReference>
<organism evidence="4 5">
    <name type="scientific">Lodderomyces beijingensis</name>
    <dbReference type="NCBI Taxonomy" id="1775926"/>
    <lineage>
        <taxon>Eukaryota</taxon>
        <taxon>Fungi</taxon>
        <taxon>Dikarya</taxon>
        <taxon>Ascomycota</taxon>
        <taxon>Saccharomycotina</taxon>
        <taxon>Pichiomycetes</taxon>
        <taxon>Debaryomycetaceae</taxon>
        <taxon>Candida/Lodderomyces clade</taxon>
        <taxon>Lodderomyces</taxon>
    </lineage>
</organism>
<keyword evidence="2" id="KW-1133">Transmembrane helix</keyword>
<keyword evidence="5" id="KW-1185">Reference proteome</keyword>
<dbReference type="GeneID" id="92210792"/>